<protein>
    <recommendedName>
        <fullName evidence="3">DUF6273 domain-containing protein</fullName>
    </recommendedName>
</protein>
<feature type="signal peptide" evidence="2">
    <location>
        <begin position="1"/>
        <end position="27"/>
    </location>
</feature>
<dbReference type="Proteomes" id="UP000063781">
    <property type="component" value="Chromosome"/>
</dbReference>
<evidence type="ECO:0000256" key="1">
    <source>
        <dbReference type="SAM" id="MobiDB-lite"/>
    </source>
</evidence>
<dbReference type="InterPro" id="IPR046240">
    <property type="entry name" value="DUF6273"/>
</dbReference>
<dbReference type="Pfam" id="PF19789">
    <property type="entry name" value="DUF6273"/>
    <property type="match status" value="1"/>
</dbReference>
<dbReference type="EMBL" id="CP013213">
    <property type="protein sequence ID" value="AMC93934.1"/>
    <property type="molecule type" value="Genomic_DNA"/>
</dbReference>
<sequence length="618" mass="68697">MKLTHKKKATVTTGALAIALLLSGSLAWHDYTQHKTNNFTTKTVDFNVTLIEDFEEVSEWEKGQAIVKAVSVRNGEDADTAKSIYKDAYIRLQFKEYMEIGERTYVYSENRYMIDTDGNFYRFSTQAEAEAFLATLDQKDYDSDLDPQDRIVSQKGYFDDQAYFYIRTQAHDPNGQYGKFVILDVEEEMKSIIDGQTNQSESARNDKQHDENPADNNESQYTVKTWDDSTSAFEKYVEWQLGEDVITLEQWIEGGKQPVAKWIIDTTSDEGWVYWGQALAHSKTASVPETLTPNFLETVTLIEQPNGTAFYQINVVMDAVSIEDLDLWVNGNKDIVNMLKGSEGSAPVEDTQLKELLQELQDLIDEAKLIDSTTLEDASAQDLLDAINNGETVHDKSGVTAEEVQNAIDNLQDVMDNLVVKATGFDITGKKVGDKIQFANRTFTIAYIDEAANTALILSDVLSYSDLNTADINHGILSNQVRYQNNGTSRTAYSGSYLKTADTAFYNTFINGKQDSEFVLAVNLPAESASTNWNSSSATPTTVDENGTKTAFSLSVSDVNRYGISNTILDANTEVWLRTPANGNVNVAIVNSQGRLTTANGTTGTNALRPALWISITK</sequence>
<reference evidence="4 5" key="1">
    <citation type="submission" date="2015-10" db="EMBL/GenBank/DDBJ databases">
        <title>Erysipelothrix larvae sp. LV19 isolated from the larval gut of the rhinoceros beetle, Trypoxylus dichotomus.</title>
        <authorList>
            <person name="Lim S."/>
            <person name="Kim B.-C."/>
        </authorList>
    </citation>
    <scope>NUCLEOTIDE SEQUENCE [LARGE SCALE GENOMIC DNA]</scope>
    <source>
        <strain evidence="4 5">LV19</strain>
    </source>
</reference>
<evidence type="ECO:0000259" key="3">
    <source>
        <dbReference type="Pfam" id="PF19789"/>
    </source>
</evidence>
<organism evidence="4 5">
    <name type="scientific">Erysipelothrix larvae</name>
    <dbReference type="NCBI Taxonomy" id="1514105"/>
    <lineage>
        <taxon>Bacteria</taxon>
        <taxon>Bacillati</taxon>
        <taxon>Bacillota</taxon>
        <taxon>Erysipelotrichia</taxon>
        <taxon>Erysipelotrichales</taxon>
        <taxon>Erysipelotrichaceae</taxon>
        <taxon>Erysipelothrix</taxon>
    </lineage>
</organism>
<name>A0A0X8H0V3_9FIRM</name>
<dbReference type="AlphaFoldDB" id="A0A0X8H0V3"/>
<dbReference type="KEGG" id="erl:AOC36_08025"/>
<evidence type="ECO:0000313" key="5">
    <source>
        <dbReference type="Proteomes" id="UP000063781"/>
    </source>
</evidence>
<feature type="chain" id="PRO_5007066729" description="DUF6273 domain-containing protein" evidence="2">
    <location>
        <begin position="28"/>
        <end position="618"/>
    </location>
</feature>
<proteinExistence type="predicted"/>
<accession>A0A0X8H0V3</accession>
<keyword evidence="2" id="KW-0732">Signal</keyword>
<evidence type="ECO:0000313" key="4">
    <source>
        <dbReference type="EMBL" id="AMC93934.1"/>
    </source>
</evidence>
<dbReference type="Gene3D" id="1.20.1270.90">
    <property type="entry name" value="AF1782-like"/>
    <property type="match status" value="1"/>
</dbReference>
<gene>
    <name evidence="4" type="ORF">AOC36_08025</name>
</gene>
<dbReference type="OrthoDB" id="1819951at2"/>
<dbReference type="STRING" id="1514105.AOC36_08025"/>
<dbReference type="RefSeq" id="WP_067633178.1">
    <property type="nucleotide sequence ID" value="NZ_CP013213.1"/>
</dbReference>
<evidence type="ECO:0000256" key="2">
    <source>
        <dbReference type="SAM" id="SignalP"/>
    </source>
</evidence>
<feature type="compositionally biased region" description="Basic and acidic residues" evidence="1">
    <location>
        <begin position="203"/>
        <end position="212"/>
    </location>
</feature>
<feature type="region of interest" description="Disordered" evidence="1">
    <location>
        <begin position="196"/>
        <end position="220"/>
    </location>
</feature>
<keyword evidence="5" id="KW-1185">Reference proteome</keyword>
<feature type="domain" description="DUF6273" evidence="3">
    <location>
        <begin position="552"/>
        <end position="615"/>
    </location>
</feature>